<protein>
    <submittedName>
        <fullName evidence="2">Oidioi.mRNA.OKI2018_I69.chr1.g213.t1.cds</fullName>
    </submittedName>
</protein>
<proteinExistence type="predicted"/>
<keyword evidence="3" id="KW-1185">Reference proteome</keyword>
<sequence>MDAGEKKTAIPKDFIKHLADQSIFKWDGVVPPCWKIEITETGVTAFIQWKNNEKTEKKKESKKRKYDQISKGQKTSERSASKSLPEETEEIIVKEEPADEFYTGEEKIEEIKNEFDGSSQFISIDIPSPSSLEALVYKNGSLTRLMAIREEIDRGLNLSKVIRRLMNIVFAKEELLVESIKDVNSEKIEMIVKEAQRWYNCRSTEVRQIISFRLSEIRKTNYGKFTRSNGVTIDDLRRMQQPFRTILPKPEPIFQEEATVTELD</sequence>
<name>A0ABN7SP86_OIKDI</name>
<reference evidence="2 3" key="1">
    <citation type="submission" date="2021-04" db="EMBL/GenBank/DDBJ databases">
        <authorList>
            <person name="Bliznina A."/>
        </authorList>
    </citation>
    <scope>NUCLEOTIDE SEQUENCE [LARGE SCALE GENOMIC DNA]</scope>
</reference>
<evidence type="ECO:0000313" key="3">
    <source>
        <dbReference type="Proteomes" id="UP001158576"/>
    </source>
</evidence>
<organism evidence="2 3">
    <name type="scientific">Oikopleura dioica</name>
    <name type="common">Tunicate</name>
    <dbReference type="NCBI Taxonomy" id="34765"/>
    <lineage>
        <taxon>Eukaryota</taxon>
        <taxon>Metazoa</taxon>
        <taxon>Chordata</taxon>
        <taxon>Tunicata</taxon>
        <taxon>Appendicularia</taxon>
        <taxon>Copelata</taxon>
        <taxon>Oikopleuridae</taxon>
        <taxon>Oikopleura</taxon>
    </lineage>
</organism>
<evidence type="ECO:0000256" key="1">
    <source>
        <dbReference type="SAM" id="MobiDB-lite"/>
    </source>
</evidence>
<dbReference type="EMBL" id="OU015566">
    <property type="protein sequence ID" value="CAG5102251.1"/>
    <property type="molecule type" value="Genomic_DNA"/>
</dbReference>
<accession>A0ABN7SP86</accession>
<evidence type="ECO:0000313" key="2">
    <source>
        <dbReference type="EMBL" id="CAG5102251.1"/>
    </source>
</evidence>
<dbReference type="Proteomes" id="UP001158576">
    <property type="component" value="Chromosome 1"/>
</dbReference>
<gene>
    <name evidence="2" type="ORF">OKIOD_LOCUS8978</name>
</gene>
<feature type="region of interest" description="Disordered" evidence="1">
    <location>
        <begin position="54"/>
        <end position="89"/>
    </location>
</feature>